<dbReference type="InterPro" id="IPR011009">
    <property type="entry name" value="Kinase-like_dom_sf"/>
</dbReference>
<proteinExistence type="predicted"/>
<organism evidence="3 4">
    <name type="scientific">Coprinopsis cinerea (strain Okayama-7 / 130 / ATCC MYA-4618 / FGSC 9003)</name>
    <name type="common">Inky cap fungus</name>
    <name type="synonym">Hormographiella aspergillata</name>
    <dbReference type="NCBI Taxonomy" id="240176"/>
    <lineage>
        <taxon>Eukaryota</taxon>
        <taxon>Fungi</taxon>
        <taxon>Dikarya</taxon>
        <taxon>Basidiomycota</taxon>
        <taxon>Agaricomycotina</taxon>
        <taxon>Agaricomycetes</taxon>
        <taxon>Agaricomycetidae</taxon>
        <taxon>Agaricales</taxon>
        <taxon>Agaricineae</taxon>
        <taxon>Psathyrellaceae</taxon>
        <taxon>Coprinopsis</taxon>
    </lineage>
</organism>
<keyword evidence="3" id="KW-0418">Kinase</keyword>
<dbReference type="AlphaFoldDB" id="A8NB64"/>
<feature type="region of interest" description="Disordered" evidence="1">
    <location>
        <begin position="472"/>
        <end position="501"/>
    </location>
</feature>
<sequence length="501" mass="57350">MTVWYLSRSICIKSGSFNMMERPDILIKVLMSMLLSTRGQLGYDPLITLTADQSYVYELPPDGENRREALFCQTKELISEYHCLSNTGRSTRIWRVQQVSSPTDLTSIPGMEDRVLKHVSVDANKRNEGDVQESLFRDIEAFGRQPDWREDDILKEMPADDLEILEKALKGDNFKRLFCCIVVKYARGELELSPLPLPLSANEVASELEVSPKTRCFFVYEGVYMPLEDIPTLGEAMDIIRQSLRLMWCAGWVHRDVSIGNILASRPSTGTPWEVKLADLEHARKFPDPNILSDDCPIGTPHFMAVEVQKGCHFFPGIEERPKERKTWFPKRPVIQNYQHDLESIWWTILWLITARTRVPVSRVFADRYFRDRDSPAYQIFRSHFLSGDMPELAIGRGFPTSLPPKLYQDPSFLTNLDDLKTNLHAEYASRNRVGKQDDRRSYAWIVGKGASDFFRDIEGSREDWSDIELEVSRDSHPQGSQTVEESSSSSYGSSAAEATN</sequence>
<dbReference type="InterPro" id="IPR040976">
    <property type="entry name" value="Pkinase_fungal"/>
</dbReference>
<dbReference type="eggNOG" id="ENOG502RSE5">
    <property type="taxonomic scope" value="Eukaryota"/>
</dbReference>
<dbReference type="RefSeq" id="XP_001832065.2">
    <property type="nucleotide sequence ID" value="XM_001832013.2"/>
</dbReference>
<evidence type="ECO:0000313" key="4">
    <source>
        <dbReference type="Proteomes" id="UP000001861"/>
    </source>
</evidence>
<feature type="domain" description="Fungal-type protein kinase" evidence="2">
    <location>
        <begin position="238"/>
        <end position="352"/>
    </location>
</feature>
<dbReference type="Gene3D" id="1.10.510.10">
    <property type="entry name" value="Transferase(Phosphotransferase) domain 1"/>
    <property type="match status" value="1"/>
</dbReference>
<dbReference type="Pfam" id="PF17667">
    <property type="entry name" value="Pkinase_fungal"/>
    <property type="match status" value="2"/>
</dbReference>
<protein>
    <submittedName>
        <fullName evidence="3">Other/FunK1 protein kinase</fullName>
    </submittedName>
</protein>
<name>A8NB64_COPC7</name>
<dbReference type="VEuPathDB" id="FungiDB:CC1G_07436"/>
<keyword evidence="4" id="KW-1185">Reference proteome</keyword>
<evidence type="ECO:0000313" key="3">
    <source>
        <dbReference type="EMBL" id="EAU89711.2"/>
    </source>
</evidence>
<feature type="compositionally biased region" description="Low complexity" evidence="1">
    <location>
        <begin position="485"/>
        <end position="501"/>
    </location>
</feature>
<evidence type="ECO:0000259" key="2">
    <source>
        <dbReference type="Pfam" id="PF17667"/>
    </source>
</evidence>
<comment type="caution">
    <text evidence="3">The sequence shown here is derived from an EMBL/GenBank/DDBJ whole genome shotgun (WGS) entry which is preliminary data.</text>
</comment>
<dbReference type="HOGENOM" id="CLU_011584_0_2_1"/>
<dbReference type="KEGG" id="cci:CC1G_07436"/>
<reference evidence="3 4" key="1">
    <citation type="journal article" date="2010" name="Proc. Natl. Acad. Sci. U.S.A.">
        <title>Insights into evolution of multicellular fungi from the assembled chromosomes of the mushroom Coprinopsis cinerea (Coprinus cinereus).</title>
        <authorList>
            <person name="Stajich J.E."/>
            <person name="Wilke S.K."/>
            <person name="Ahren D."/>
            <person name="Au C.H."/>
            <person name="Birren B.W."/>
            <person name="Borodovsky M."/>
            <person name="Burns C."/>
            <person name="Canback B."/>
            <person name="Casselton L.A."/>
            <person name="Cheng C.K."/>
            <person name="Deng J."/>
            <person name="Dietrich F.S."/>
            <person name="Fargo D.C."/>
            <person name="Farman M.L."/>
            <person name="Gathman A.C."/>
            <person name="Goldberg J."/>
            <person name="Guigo R."/>
            <person name="Hoegger P.J."/>
            <person name="Hooker J.B."/>
            <person name="Huggins A."/>
            <person name="James T.Y."/>
            <person name="Kamada T."/>
            <person name="Kilaru S."/>
            <person name="Kodira C."/>
            <person name="Kues U."/>
            <person name="Kupfer D."/>
            <person name="Kwan H.S."/>
            <person name="Lomsadze A."/>
            <person name="Li W."/>
            <person name="Lilly W.W."/>
            <person name="Ma L.J."/>
            <person name="Mackey A.J."/>
            <person name="Manning G."/>
            <person name="Martin F."/>
            <person name="Muraguchi H."/>
            <person name="Natvig D.O."/>
            <person name="Palmerini H."/>
            <person name="Ramesh M.A."/>
            <person name="Rehmeyer C.J."/>
            <person name="Roe B.A."/>
            <person name="Shenoy N."/>
            <person name="Stanke M."/>
            <person name="Ter-Hovhannisyan V."/>
            <person name="Tunlid A."/>
            <person name="Velagapudi R."/>
            <person name="Vision T.J."/>
            <person name="Zeng Q."/>
            <person name="Zolan M.E."/>
            <person name="Pukkila P.J."/>
        </authorList>
    </citation>
    <scope>NUCLEOTIDE SEQUENCE [LARGE SCALE GENOMIC DNA]</scope>
    <source>
        <strain evidence="4">Okayama-7 / 130 / ATCC MYA-4618 / FGSC 9003</strain>
    </source>
</reference>
<dbReference type="EMBL" id="AACS02000009">
    <property type="protein sequence ID" value="EAU89711.2"/>
    <property type="molecule type" value="Genomic_DNA"/>
</dbReference>
<dbReference type="SUPFAM" id="SSF56112">
    <property type="entry name" value="Protein kinase-like (PK-like)"/>
    <property type="match status" value="1"/>
</dbReference>
<dbReference type="OrthoDB" id="3271139at2759"/>
<dbReference type="GO" id="GO:0016301">
    <property type="term" value="F:kinase activity"/>
    <property type="evidence" value="ECO:0007669"/>
    <property type="project" value="UniProtKB-KW"/>
</dbReference>
<dbReference type="GeneID" id="6008549"/>
<evidence type="ECO:0000256" key="1">
    <source>
        <dbReference type="SAM" id="MobiDB-lite"/>
    </source>
</evidence>
<keyword evidence="3" id="KW-0808">Transferase</keyword>
<dbReference type="Proteomes" id="UP000001861">
    <property type="component" value="Unassembled WGS sequence"/>
</dbReference>
<accession>A8NB64</accession>
<gene>
    <name evidence="3" type="ORF">CC1G_07436</name>
</gene>
<dbReference type="OMA" id="IMQICEC"/>
<feature type="domain" description="Fungal-type protein kinase" evidence="2">
    <location>
        <begin position="1"/>
        <end position="131"/>
    </location>
</feature>
<dbReference type="InParanoid" id="A8NB64"/>